<dbReference type="EMBL" id="AP023410">
    <property type="protein sequence ID" value="BCK76908.1"/>
    <property type="molecule type" value="Genomic_DNA"/>
</dbReference>
<organism evidence="1 2">
    <name type="scientific">Acetobacter aceti NBRC 14818</name>
    <dbReference type="NCBI Taxonomy" id="887700"/>
    <lineage>
        <taxon>Bacteria</taxon>
        <taxon>Pseudomonadati</taxon>
        <taxon>Pseudomonadota</taxon>
        <taxon>Alphaproteobacteria</taxon>
        <taxon>Acetobacterales</taxon>
        <taxon>Acetobacteraceae</taxon>
        <taxon>Acetobacter</taxon>
        <taxon>Acetobacter subgen. Acetobacter</taxon>
    </lineage>
</organism>
<reference evidence="1 2" key="1">
    <citation type="journal article" date="2011" name="Microbiology">
        <title>Transcriptome response to different carbon sources in Acetobacter aceti.</title>
        <authorList>
            <person name="Sakurai K."/>
            <person name="Arai H."/>
            <person name="Ishii M."/>
            <person name="Igarashi Y."/>
        </authorList>
    </citation>
    <scope>NUCLEOTIDE SEQUENCE [LARGE SCALE GENOMIC DNA]</scope>
    <source>
        <strain evidence="1 2">NBRC 14818</strain>
    </source>
</reference>
<sequence length="75" mass="8311">MLDPADLNHLGGAQPVKGQAGYLCFASEKRLGSTIKTEYDSFLTSPFALELLVFDQLIGNFDRVYGNILEHEGDY</sequence>
<dbReference type="AlphaFoldDB" id="A0AB33II52"/>
<name>A0AB33II52_ACEAC</name>
<evidence type="ECO:0000313" key="1">
    <source>
        <dbReference type="EMBL" id="BCK76908.1"/>
    </source>
</evidence>
<evidence type="ECO:0000313" key="2">
    <source>
        <dbReference type="Proteomes" id="UP000516424"/>
    </source>
</evidence>
<accession>A0AB33II52</accession>
<keyword evidence="2" id="KW-1185">Reference proteome</keyword>
<dbReference type="RefSeq" id="WP_010668368.1">
    <property type="nucleotide sequence ID" value="NZ_AP023410.1"/>
</dbReference>
<protein>
    <submittedName>
        <fullName evidence="1">Uncharacterized protein</fullName>
    </submittedName>
</protein>
<proteinExistence type="predicted"/>
<gene>
    <name evidence="1" type="ORF">EMQ_2514</name>
</gene>
<dbReference type="Proteomes" id="UP000516424">
    <property type="component" value="Chromosome"/>
</dbReference>